<proteinExistence type="predicted"/>
<feature type="region of interest" description="Disordered" evidence="2">
    <location>
        <begin position="27"/>
        <end position="53"/>
    </location>
</feature>
<dbReference type="SUPFAM" id="SSF53300">
    <property type="entry name" value="vWA-like"/>
    <property type="match status" value="1"/>
</dbReference>
<dbReference type="EMBL" id="DXGF01000149">
    <property type="protein sequence ID" value="HIW84369.1"/>
    <property type="molecule type" value="Genomic_DNA"/>
</dbReference>
<accession>A0A9D1RB75</accession>
<feature type="coiled-coil region" evidence="1">
    <location>
        <begin position="124"/>
        <end position="175"/>
    </location>
</feature>
<dbReference type="InterPro" id="IPR054528">
    <property type="entry name" value="TcaA_5th"/>
</dbReference>
<dbReference type="InterPro" id="IPR026870">
    <property type="entry name" value="Zinc_ribbon_dom"/>
</dbReference>
<evidence type="ECO:0000313" key="6">
    <source>
        <dbReference type="Proteomes" id="UP000824263"/>
    </source>
</evidence>
<sequence length="615" mass="68046">MFCGNCGYKLEDDAIFCPNCGAKVESGGQASGGGKQGPGPEKSSGHKARKKGRSKKPVIAAVVVAVLLVLALGGGTVYATAGLNMQKDRALEKVQDCGFPEYEELAESVADKWNGLGLLDVGEKRDVIRELQSVQDDLDSFIQEQISFYESVDMSEAEEEEVSSYETEMETLETLTKSGDQNYPAIKEALEKVDDAAFLYVESENDLNVEVQQVDASEFPKVRLYVNVEDPSTGDVPEDLDNALFYIRKEDANAKFVRQTVTEANQLNEEEALKVDMVADVSGSMSGSPLNEAKSIMNNFISSVQFEAGDLVELTSFATGVRLEQEFCDDASLLTQKVNGLVTGDMTSLYDALYTAVERVAAQTGARCVIAFTDGNDNYSNCTQEDVIEVANRYHVPVFIIGIGSIDASQISYIAEQTGGEYYSIQDVYSMDSIYQEIYQMEKELYLLEFEDSTGATVDDEANIQVGYHSREYGGECDYTYEPNVLLSAGSEDIYTDGPEAVVEQYLKNFPAAVTNNDFSLIADYMKAGSDIYNEQEKYVQRDITEQLDTYELTDVTYSDENNCVVSTRETYYVQVAGKALQLMTQECQYALEKTGDQWEMTAFVDLKVVSRIKQ</sequence>
<evidence type="ECO:0000256" key="3">
    <source>
        <dbReference type="SAM" id="Phobius"/>
    </source>
</evidence>
<feature type="transmembrane region" description="Helical" evidence="3">
    <location>
        <begin position="58"/>
        <end position="79"/>
    </location>
</feature>
<organism evidence="5 6">
    <name type="scientific">Candidatus Dorea gallistercoris</name>
    <dbReference type="NCBI Taxonomy" id="2838542"/>
    <lineage>
        <taxon>Bacteria</taxon>
        <taxon>Bacillati</taxon>
        <taxon>Bacillota</taxon>
        <taxon>Clostridia</taxon>
        <taxon>Lachnospirales</taxon>
        <taxon>Lachnospiraceae</taxon>
        <taxon>Dorea</taxon>
    </lineage>
</organism>
<dbReference type="AlphaFoldDB" id="A0A9D1RB75"/>
<dbReference type="Pfam" id="PF22819">
    <property type="entry name" value="TcaA_5th"/>
    <property type="match status" value="1"/>
</dbReference>
<keyword evidence="3" id="KW-0812">Transmembrane</keyword>
<reference evidence="5" key="1">
    <citation type="journal article" date="2021" name="PeerJ">
        <title>Extensive microbial diversity within the chicken gut microbiome revealed by metagenomics and culture.</title>
        <authorList>
            <person name="Gilroy R."/>
            <person name="Ravi A."/>
            <person name="Getino M."/>
            <person name="Pursley I."/>
            <person name="Horton D.L."/>
            <person name="Alikhan N.F."/>
            <person name="Baker D."/>
            <person name="Gharbi K."/>
            <person name="Hall N."/>
            <person name="Watson M."/>
            <person name="Adriaenssens E.M."/>
            <person name="Foster-Nyarko E."/>
            <person name="Jarju S."/>
            <person name="Secka A."/>
            <person name="Antonio M."/>
            <person name="Oren A."/>
            <person name="Chaudhuri R.R."/>
            <person name="La Ragione R."/>
            <person name="Hildebrand F."/>
            <person name="Pallen M.J."/>
        </authorList>
    </citation>
    <scope>NUCLEOTIDE SEQUENCE</scope>
    <source>
        <strain evidence="5">ChiSxjej1B13-11762</strain>
    </source>
</reference>
<comment type="caution">
    <text evidence="5">The sequence shown here is derived from an EMBL/GenBank/DDBJ whole genome shotgun (WGS) entry which is preliminary data.</text>
</comment>
<dbReference type="Proteomes" id="UP000824263">
    <property type="component" value="Unassembled WGS sequence"/>
</dbReference>
<evidence type="ECO:0000259" key="4">
    <source>
        <dbReference type="PROSITE" id="PS50234"/>
    </source>
</evidence>
<dbReference type="SMART" id="SM00327">
    <property type="entry name" value="VWA"/>
    <property type="match status" value="1"/>
</dbReference>
<dbReference type="PANTHER" id="PTHR40038">
    <property type="entry name" value="MEMBRANE-ASSOCIATED PROTEIN TCAA"/>
    <property type="match status" value="1"/>
</dbReference>
<keyword evidence="3" id="KW-1133">Transmembrane helix</keyword>
<name>A0A9D1RB75_9FIRM</name>
<dbReference type="PANTHER" id="PTHR40038:SF1">
    <property type="entry name" value="MEMBRANE-ASSOCIATED PROTEIN TCAA"/>
    <property type="match status" value="1"/>
</dbReference>
<dbReference type="PROSITE" id="PS50234">
    <property type="entry name" value="VWFA"/>
    <property type="match status" value="1"/>
</dbReference>
<keyword evidence="1" id="KW-0175">Coiled coil</keyword>
<reference evidence="5" key="2">
    <citation type="submission" date="2021-04" db="EMBL/GenBank/DDBJ databases">
        <authorList>
            <person name="Gilroy R."/>
        </authorList>
    </citation>
    <scope>NUCLEOTIDE SEQUENCE</scope>
    <source>
        <strain evidence="5">ChiSxjej1B13-11762</strain>
    </source>
</reference>
<evidence type="ECO:0000313" key="5">
    <source>
        <dbReference type="EMBL" id="HIW84369.1"/>
    </source>
</evidence>
<evidence type="ECO:0000256" key="1">
    <source>
        <dbReference type="SAM" id="Coils"/>
    </source>
</evidence>
<keyword evidence="3" id="KW-0472">Membrane</keyword>
<evidence type="ECO:0000256" key="2">
    <source>
        <dbReference type="SAM" id="MobiDB-lite"/>
    </source>
</evidence>
<dbReference type="Pfam" id="PF00092">
    <property type="entry name" value="VWA"/>
    <property type="match status" value="1"/>
</dbReference>
<dbReference type="InterPro" id="IPR036465">
    <property type="entry name" value="vWFA_dom_sf"/>
</dbReference>
<gene>
    <name evidence="5" type="ORF">H9873_08600</name>
</gene>
<dbReference type="Pfam" id="PF13240">
    <property type="entry name" value="Zn_Ribbon_1"/>
    <property type="match status" value="1"/>
</dbReference>
<feature type="domain" description="VWFA" evidence="4">
    <location>
        <begin position="274"/>
        <end position="438"/>
    </location>
</feature>
<dbReference type="CDD" id="cd00198">
    <property type="entry name" value="vWFA"/>
    <property type="match status" value="1"/>
</dbReference>
<dbReference type="InterPro" id="IPR002035">
    <property type="entry name" value="VWF_A"/>
</dbReference>
<protein>
    <submittedName>
        <fullName evidence="5">VWA domain-containing protein</fullName>
    </submittedName>
</protein>
<dbReference type="Gene3D" id="3.40.50.410">
    <property type="entry name" value="von Willebrand factor, type A domain"/>
    <property type="match status" value="1"/>
</dbReference>